<proteinExistence type="inferred from homology"/>
<gene>
    <name evidence="7" type="ORF">GNY06_00380</name>
</gene>
<dbReference type="PANTHER" id="PTHR33217:SF8">
    <property type="entry name" value="MUTATOR FAMILY TRANSPOSASE"/>
    <property type="match status" value="1"/>
</dbReference>
<dbReference type="PANTHER" id="PTHR33217">
    <property type="entry name" value="TRANSPOSASE FOR INSERTION SEQUENCE ELEMENT IS1081"/>
    <property type="match status" value="1"/>
</dbReference>
<comment type="caution">
    <text evidence="7">The sequence shown here is derived from an EMBL/GenBank/DDBJ whole genome shotgun (WGS) entry which is preliminary data.</text>
</comment>
<comment type="similarity">
    <text evidence="2 6">Belongs to the transposase mutator family.</text>
</comment>
<sequence length="160" mass="18319">ISHAEISRISYSVLPEVQEWRNRPLETVYPFICLDCMFFKVRVNGAVDTRAFYNILGVDIAGKKDVLGLYSSENEGAKLWLGVLTDLKKRGVDDIMIACIDGLKGFPEAVEAVFPKTRVQLWVVHQIRCSMRYVPDRDKKAVMEDMKPIYKANNEEQGYQ</sequence>
<evidence type="ECO:0000256" key="3">
    <source>
        <dbReference type="ARBA" id="ARBA00022578"/>
    </source>
</evidence>
<dbReference type="GO" id="GO:0006313">
    <property type="term" value="P:DNA transposition"/>
    <property type="evidence" value="ECO:0007669"/>
    <property type="project" value="UniProtKB-UniRule"/>
</dbReference>
<evidence type="ECO:0000313" key="7">
    <source>
        <dbReference type="EMBL" id="NAW49914.1"/>
    </source>
</evidence>
<evidence type="ECO:0000256" key="6">
    <source>
        <dbReference type="RuleBase" id="RU365089"/>
    </source>
</evidence>
<keyword evidence="3 6" id="KW-0815">Transposition</keyword>
<reference evidence="7 8" key="1">
    <citation type="submission" date="2019-11" db="EMBL/GenBank/DDBJ databases">
        <title>Characterization of Elizabethkingia argenteiflava sp. nov., isolated from inner surface of Soybean Pods.</title>
        <authorList>
            <person name="Mo S."/>
        </authorList>
    </citation>
    <scope>NUCLEOTIDE SEQUENCE [LARGE SCALE GENOMIC DNA]</scope>
    <source>
        <strain evidence="7 8">YB22</strain>
    </source>
</reference>
<dbReference type="Pfam" id="PF00872">
    <property type="entry name" value="Transposase_mut"/>
    <property type="match status" value="1"/>
</dbReference>
<evidence type="ECO:0000256" key="2">
    <source>
        <dbReference type="ARBA" id="ARBA00010961"/>
    </source>
</evidence>
<dbReference type="GO" id="GO:0004803">
    <property type="term" value="F:transposase activity"/>
    <property type="evidence" value="ECO:0007669"/>
    <property type="project" value="UniProtKB-UniRule"/>
</dbReference>
<evidence type="ECO:0000256" key="4">
    <source>
        <dbReference type="ARBA" id="ARBA00023125"/>
    </source>
</evidence>
<protein>
    <recommendedName>
        <fullName evidence="6">Mutator family transposase</fullName>
    </recommendedName>
</protein>
<comment type="function">
    <text evidence="1 6">Required for the transposition of the insertion element.</text>
</comment>
<dbReference type="AlphaFoldDB" id="A0A845PQ16"/>
<evidence type="ECO:0000256" key="1">
    <source>
        <dbReference type="ARBA" id="ARBA00002190"/>
    </source>
</evidence>
<keyword evidence="6" id="KW-0814">Transposable element</keyword>
<dbReference type="Proteomes" id="UP000553459">
    <property type="component" value="Unassembled WGS sequence"/>
</dbReference>
<dbReference type="GO" id="GO:0003677">
    <property type="term" value="F:DNA binding"/>
    <property type="evidence" value="ECO:0007669"/>
    <property type="project" value="UniProtKB-UniRule"/>
</dbReference>
<name>A0A845PQ16_9FLAO</name>
<evidence type="ECO:0000313" key="8">
    <source>
        <dbReference type="Proteomes" id="UP000553459"/>
    </source>
</evidence>
<organism evidence="7 8">
    <name type="scientific">Elizabethkingia argenteiflava</name>
    <dbReference type="NCBI Taxonomy" id="2681556"/>
    <lineage>
        <taxon>Bacteria</taxon>
        <taxon>Pseudomonadati</taxon>
        <taxon>Bacteroidota</taxon>
        <taxon>Flavobacteriia</taxon>
        <taxon>Flavobacteriales</taxon>
        <taxon>Weeksellaceae</taxon>
        <taxon>Elizabethkingia</taxon>
    </lineage>
</organism>
<keyword evidence="8" id="KW-1185">Reference proteome</keyword>
<accession>A0A845PQ16</accession>
<feature type="non-terminal residue" evidence="7">
    <location>
        <position position="1"/>
    </location>
</feature>
<keyword evidence="4 6" id="KW-0238">DNA-binding</keyword>
<dbReference type="RefSeq" id="WP_176589914.1">
    <property type="nucleotide sequence ID" value="NZ_JAAABJ010000077.1"/>
</dbReference>
<dbReference type="EMBL" id="JAAABJ010000077">
    <property type="protein sequence ID" value="NAW49914.1"/>
    <property type="molecule type" value="Genomic_DNA"/>
</dbReference>
<dbReference type="InterPro" id="IPR001207">
    <property type="entry name" value="Transposase_mutator"/>
</dbReference>
<keyword evidence="5 6" id="KW-0233">DNA recombination</keyword>
<evidence type="ECO:0000256" key="5">
    <source>
        <dbReference type="ARBA" id="ARBA00023172"/>
    </source>
</evidence>
<feature type="non-terminal residue" evidence="7">
    <location>
        <position position="160"/>
    </location>
</feature>